<dbReference type="AlphaFoldDB" id="A0A2H3JQV2"/>
<accession>A0A2H3JQV2</accession>
<feature type="transmembrane region" description="Helical" evidence="3">
    <location>
        <begin position="262"/>
        <end position="283"/>
    </location>
</feature>
<comment type="subcellular location">
    <subcellularLocation>
        <location evidence="1">Membrane</location>
        <topology evidence="1">Multi-pass membrane protein</topology>
    </subcellularLocation>
</comment>
<dbReference type="EMBL" id="KB468157">
    <property type="protein sequence ID" value="PCH44516.1"/>
    <property type="molecule type" value="Genomic_DNA"/>
</dbReference>
<dbReference type="STRING" id="742152.A0A2H3JQV2"/>
<proteinExistence type="inferred from homology"/>
<dbReference type="InterPro" id="IPR050327">
    <property type="entry name" value="Proton-linked_MCT"/>
</dbReference>
<evidence type="ECO:0000256" key="3">
    <source>
        <dbReference type="SAM" id="Phobius"/>
    </source>
</evidence>
<feature type="transmembrane region" description="Helical" evidence="3">
    <location>
        <begin position="295"/>
        <end position="317"/>
    </location>
</feature>
<dbReference type="Pfam" id="PF07690">
    <property type="entry name" value="MFS_1"/>
    <property type="match status" value="1"/>
</dbReference>
<feature type="transmembrane region" description="Helical" evidence="3">
    <location>
        <begin position="119"/>
        <end position="141"/>
    </location>
</feature>
<dbReference type="GO" id="GO:0022857">
    <property type="term" value="F:transmembrane transporter activity"/>
    <property type="evidence" value="ECO:0007669"/>
    <property type="project" value="InterPro"/>
</dbReference>
<keyword evidence="5" id="KW-1185">Reference proteome</keyword>
<evidence type="ECO:0000313" key="4">
    <source>
        <dbReference type="EMBL" id="PCH44516.1"/>
    </source>
</evidence>
<evidence type="ECO:0000256" key="1">
    <source>
        <dbReference type="ARBA" id="ARBA00004141"/>
    </source>
</evidence>
<feature type="transmembrane region" description="Helical" evidence="3">
    <location>
        <begin position="324"/>
        <end position="345"/>
    </location>
</feature>
<feature type="transmembrane region" description="Helical" evidence="3">
    <location>
        <begin position="49"/>
        <end position="66"/>
    </location>
</feature>
<name>A0A2H3JQV2_WOLCO</name>
<keyword evidence="3" id="KW-0472">Membrane</keyword>
<dbReference type="PANTHER" id="PTHR11360">
    <property type="entry name" value="MONOCARBOXYLATE TRANSPORTER"/>
    <property type="match status" value="1"/>
</dbReference>
<gene>
    <name evidence="4" type="ORF">WOLCODRAFT_26824</name>
</gene>
<dbReference type="OMA" id="ATEFMIW"/>
<sequence length="460" mass="49545">MESFELAEVCADSPEEIRTVTTNTPISEPAHDSEANVQELPAIDGGWRAWRFCASAFAIEVIIWGFEFSYGIFQDYYTSNAPFQNVSPVTVAAVGTSALAIQYGEALFLSLFFERYPDLLAASAWLGLGVVAVSLLLASFASKVWQLVMLQGVGFGIGGGLMYFPIVALLPQWFSQRRGLATGIIFSGSGLGGFAFPYILEAMLTRLGFRWTLRIWCIATSILGGISLLGMKPRLPVPKFQRGQTRPRFIPPQLHFIKTPHFWALSIATGLQALSYYSVSLYISTFTKAISTPLYASIVLSLFNSSGVVCQIIMGLLCDRLPYAWIMSVSALGGGLAAFLLWGFAHTLPLVIAFAIVFGGLMGGFNSVGPAAAADCAGSKPEQSSLIWACSWVLKGVAVVIGPIISGVLYDTGRSALHTNELRYGAFGFKNFEIFVGTCAVATSLASIVVAATRNRVVRP</sequence>
<feature type="transmembrane region" description="Helical" evidence="3">
    <location>
        <begin position="211"/>
        <end position="231"/>
    </location>
</feature>
<feature type="transmembrane region" description="Helical" evidence="3">
    <location>
        <begin position="180"/>
        <end position="199"/>
    </location>
</feature>
<feature type="transmembrane region" description="Helical" evidence="3">
    <location>
        <begin position="351"/>
        <end position="374"/>
    </location>
</feature>
<dbReference type="PANTHER" id="PTHR11360:SF287">
    <property type="entry name" value="MFS MONOCARBOXYLATE TRANSPORTER"/>
    <property type="match status" value="1"/>
</dbReference>
<dbReference type="OrthoDB" id="2213137at2759"/>
<dbReference type="Gene3D" id="1.20.1250.20">
    <property type="entry name" value="MFS general substrate transporter like domains"/>
    <property type="match status" value="2"/>
</dbReference>
<keyword evidence="3" id="KW-1133">Transmembrane helix</keyword>
<dbReference type="Proteomes" id="UP000218811">
    <property type="component" value="Unassembled WGS sequence"/>
</dbReference>
<feature type="transmembrane region" description="Helical" evidence="3">
    <location>
        <begin position="434"/>
        <end position="453"/>
    </location>
</feature>
<dbReference type="InterPro" id="IPR036259">
    <property type="entry name" value="MFS_trans_sf"/>
</dbReference>
<organism evidence="4 5">
    <name type="scientific">Wolfiporia cocos (strain MD-104)</name>
    <name type="common">Brown rot fungus</name>
    <dbReference type="NCBI Taxonomy" id="742152"/>
    <lineage>
        <taxon>Eukaryota</taxon>
        <taxon>Fungi</taxon>
        <taxon>Dikarya</taxon>
        <taxon>Basidiomycota</taxon>
        <taxon>Agaricomycotina</taxon>
        <taxon>Agaricomycetes</taxon>
        <taxon>Polyporales</taxon>
        <taxon>Phaeolaceae</taxon>
        <taxon>Wolfiporia</taxon>
    </lineage>
</organism>
<keyword evidence="3" id="KW-0812">Transmembrane</keyword>
<feature type="transmembrane region" description="Helical" evidence="3">
    <location>
        <begin position="147"/>
        <end position="168"/>
    </location>
</feature>
<dbReference type="GO" id="GO:0016020">
    <property type="term" value="C:membrane"/>
    <property type="evidence" value="ECO:0007669"/>
    <property type="project" value="UniProtKB-SubCell"/>
</dbReference>
<feature type="transmembrane region" description="Helical" evidence="3">
    <location>
        <begin position="386"/>
        <end position="410"/>
    </location>
</feature>
<reference evidence="4 5" key="1">
    <citation type="journal article" date="2012" name="Science">
        <title>The Paleozoic origin of enzymatic lignin decomposition reconstructed from 31 fungal genomes.</title>
        <authorList>
            <person name="Floudas D."/>
            <person name="Binder M."/>
            <person name="Riley R."/>
            <person name="Barry K."/>
            <person name="Blanchette R.A."/>
            <person name="Henrissat B."/>
            <person name="Martinez A.T."/>
            <person name="Otillar R."/>
            <person name="Spatafora J.W."/>
            <person name="Yadav J.S."/>
            <person name="Aerts A."/>
            <person name="Benoit I."/>
            <person name="Boyd A."/>
            <person name="Carlson A."/>
            <person name="Copeland A."/>
            <person name="Coutinho P.M."/>
            <person name="de Vries R.P."/>
            <person name="Ferreira P."/>
            <person name="Findley K."/>
            <person name="Foster B."/>
            <person name="Gaskell J."/>
            <person name="Glotzer D."/>
            <person name="Gorecki P."/>
            <person name="Heitman J."/>
            <person name="Hesse C."/>
            <person name="Hori C."/>
            <person name="Igarashi K."/>
            <person name="Jurgens J.A."/>
            <person name="Kallen N."/>
            <person name="Kersten P."/>
            <person name="Kohler A."/>
            <person name="Kuees U."/>
            <person name="Kumar T.K.A."/>
            <person name="Kuo A."/>
            <person name="LaButti K."/>
            <person name="Larrondo L.F."/>
            <person name="Lindquist E."/>
            <person name="Ling A."/>
            <person name="Lombard V."/>
            <person name="Lucas S."/>
            <person name="Lundell T."/>
            <person name="Martin R."/>
            <person name="McLaughlin D.J."/>
            <person name="Morgenstern I."/>
            <person name="Morin E."/>
            <person name="Murat C."/>
            <person name="Nagy L.G."/>
            <person name="Nolan M."/>
            <person name="Ohm R.A."/>
            <person name="Patyshakuliyeva A."/>
            <person name="Rokas A."/>
            <person name="Ruiz-Duenas F.J."/>
            <person name="Sabat G."/>
            <person name="Salamov A."/>
            <person name="Samejima M."/>
            <person name="Schmutz J."/>
            <person name="Slot J.C."/>
            <person name="St John F."/>
            <person name="Stenlid J."/>
            <person name="Sun H."/>
            <person name="Sun S."/>
            <person name="Syed K."/>
            <person name="Tsang A."/>
            <person name="Wiebenga A."/>
            <person name="Young D."/>
            <person name="Pisabarro A."/>
            <person name="Eastwood D.C."/>
            <person name="Martin F."/>
            <person name="Cullen D."/>
            <person name="Grigoriev I.V."/>
            <person name="Hibbett D.S."/>
        </authorList>
    </citation>
    <scope>NUCLEOTIDE SEQUENCE [LARGE SCALE GENOMIC DNA]</scope>
    <source>
        <strain evidence="4 5">MD-104</strain>
    </source>
</reference>
<protein>
    <submittedName>
        <fullName evidence="4">MFS general substrate transporter</fullName>
    </submittedName>
</protein>
<dbReference type="InterPro" id="IPR011701">
    <property type="entry name" value="MFS"/>
</dbReference>
<evidence type="ECO:0000313" key="5">
    <source>
        <dbReference type="Proteomes" id="UP000218811"/>
    </source>
</evidence>
<comment type="similarity">
    <text evidence="2">Belongs to the major facilitator superfamily. Monocarboxylate porter (TC 2.A.1.13) family.</text>
</comment>
<evidence type="ECO:0000256" key="2">
    <source>
        <dbReference type="ARBA" id="ARBA00006727"/>
    </source>
</evidence>
<dbReference type="SUPFAM" id="SSF103473">
    <property type="entry name" value="MFS general substrate transporter"/>
    <property type="match status" value="1"/>
</dbReference>